<gene>
    <name evidence="1" type="ORF">GIB67_005117</name>
</gene>
<dbReference type="Proteomes" id="UP000541444">
    <property type="component" value="Unassembled WGS sequence"/>
</dbReference>
<keyword evidence="2" id="KW-1185">Reference proteome</keyword>
<evidence type="ECO:0000313" key="1">
    <source>
        <dbReference type="EMBL" id="KAF6177129.1"/>
    </source>
</evidence>
<dbReference type="EMBL" id="JACGCM010000003">
    <property type="protein sequence ID" value="KAF6177129.1"/>
    <property type="molecule type" value="Genomic_DNA"/>
</dbReference>
<organism evidence="1 2">
    <name type="scientific">Kingdonia uniflora</name>
    <dbReference type="NCBI Taxonomy" id="39325"/>
    <lineage>
        <taxon>Eukaryota</taxon>
        <taxon>Viridiplantae</taxon>
        <taxon>Streptophyta</taxon>
        <taxon>Embryophyta</taxon>
        <taxon>Tracheophyta</taxon>
        <taxon>Spermatophyta</taxon>
        <taxon>Magnoliopsida</taxon>
        <taxon>Ranunculales</taxon>
        <taxon>Circaeasteraceae</taxon>
        <taxon>Kingdonia</taxon>
    </lineage>
</organism>
<feature type="non-terminal residue" evidence="1">
    <location>
        <position position="79"/>
    </location>
</feature>
<evidence type="ECO:0000313" key="2">
    <source>
        <dbReference type="Proteomes" id="UP000541444"/>
    </source>
</evidence>
<sequence>MCISPQNNVHLLLKIMVTLVKTHMGSVSERNKQKKTTLPLNTRHDSKTMNLKYSIKSDYNQCVIKQSLNELLGACVCKV</sequence>
<reference evidence="1 2" key="1">
    <citation type="journal article" date="2020" name="IScience">
        <title>Genome Sequencing of the Endangered Kingdonia uniflora (Circaeasteraceae, Ranunculales) Reveals Potential Mechanisms of Evolutionary Specialization.</title>
        <authorList>
            <person name="Sun Y."/>
            <person name="Deng T."/>
            <person name="Zhang A."/>
            <person name="Moore M.J."/>
            <person name="Landis J.B."/>
            <person name="Lin N."/>
            <person name="Zhang H."/>
            <person name="Zhang X."/>
            <person name="Huang J."/>
            <person name="Zhang X."/>
            <person name="Sun H."/>
            <person name="Wang H."/>
        </authorList>
    </citation>
    <scope>NUCLEOTIDE SEQUENCE [LARGE SCALE GENOMIC DNA]</scope>
    <source>
        <strain evidence="1">TB1705</strain>
        <tissue evidence="1">Leaf</tissue>
    </source>
</reference>
<dbReference type="AlphaFoldDB" id="A0A7J7PCH8"/>
<name>A0A7J7PCH8_9MAGN</name>
<accession>A0A7J7PCH8</accession>
<comment type="caution">
    <text evidence="1">The sequence shown here is derived from an EMBL/GenBank/DDBJ whole genome shotgun (WGS) entry which is preliminary data.</text>
</comment>
<protein>
    <submittedName>
        <fullName evidence="1">Uncharacterized protein</fullName>
    </submittedName>
</protein>
<proteinExistence type="predicted"/>